<reference evidence="2 3" key="1">
    <citation type="submission" date="2014-07" db="EMBL/GenBank/DDBJ databases">
        <authorList>
            <person name="Sibley D."/>
            <person name="Venepally P."/>
            <person name="Karamycheva S."/>
            <person name="Hadjithomas M."/>
            <person name="Khan A."/>
            <person name="Brunk B."/>
            <person name="Roos D."/>
            <person name="Caler E."/>
            <person name="Lorenzi H."/>
        </authorList>
    </citation>
    <scope>NUCLEOTIDE SEQUENCE [LARGE SCALE GENOMIC DNA]</scope>
    <source>
        <strain evidence="2 3">FOU</strain>
    </source>
</reference>
<feature type="non-terminal residue" evidence="2">
    <location>
        <position position="1"/>
    </location>
</feature>
<evidence type="ECO:0000313" key="3">
    <source>
        <dbReference type="Proteomes" id="UP000028838"/>
    </source>
</evidence>
<gene>
    <name evidence="2" type="ORF">TGFOU_249698</name>
</gene>
<dbReference type="Gene3D" id="2.40.50.140">
    <property type="entry name" value="Nucleic acid-binding proteins"/>
    <property type="match status" value="1"/>
</dbReference>
<dbReference type="VEuPathDB" id="ToxoDB:TGFOU_249698"/>
<dbReference type="SUPFAM" id="SSF50249">
    <property type="entry name" value="Nucleic acid-binding proteins"/>
    <property type="match status" value="1"/>
</dbReference>
<name>A0A086LC76_TOXGO</name>
<feature type="compositionally biased region" description="Low complexity" evidence="1">
    <location>
        <begin position="11"/>
        <end position="25"/>
    </location>
</feature>
<dbReference type="EMBL" id="AEYH02000623">
    <property type="protein sequence ID" value="KFG54244.1"/>
    <property type="molecule type" value="Genomic_DNA"/>
</dbReference>
<dbReference type="AlphaFoldDB" id="A0A086LC76"/>
<feature type="region of interest" description="Disordered" evidence="1">
    <location>
        <begin position="1"/>
        <end position="25"/>
    </location>
</feature>
<comment type="caution">
    <text evidence="2">The sequence shown here is derived from an EMBL/GenBank/DDBJ whole genome shotgun (WGS) entry which is preliminary data.</text>
</comment>
<proteinExistence type="predicted"/>
<feature type="region of interest" description="Disordered" evidence="1">
    <location>
        <begin position="117"/>
        <end position="191"/>
    </location>
</feature>
<sequence>SSLSCPPPPALSSVASSSVQPAFPSAASGPLSLWPKNFQPRENAASAAGEEALSSFVKIADLRPGDRGVNCVVRILHTILLSSRTLFSGEVTTFSEVLAGDETGTIKLELHGEEQRTACRRRKQTAERTEQKSLSGEFGTLHRLLQTESRGTEEKQEISEEVNENLKEEARQETRQAQICVRPTGEIPTAS</sequence>
<dbReference type="InterPro" id="IPR012340">
    <property type="entry name" value="NA-bd_OB-fold"/>
</dbReference>
<feature type="compositionally biased region" description="Pro residues" evidence="1">
    <location>
        <begin position="1"/>
        <end position="10"/>
    </location>
</feature>
<dbReference type="OrthoDB" id="2274046at2759"/>
<evidence type="ECO:0000313" key="2">
    <source>
        <dbReference type="EMBL" id="KFG54244.1"/>
    </source>
</evidence>
<evidence type="ECO:0000256" key="1">
    <source>
        <dbReference type="SAM" id="MobiDB-lite"/>
    </source>
</evidence>
<accession>A0A086LC76</accession>
<organism evidence="2 3">
    <name type="scientific">Toxoplasma gondii FOU</name>
    <dbReference type="NCBI Taxonomy" id="943167"/>
    <lineage>
        <taxon>Eukaryota</taxon>
        <taxon>Sar</taxon>
        <taxon>Alveolata</taxon>
        <taxon>Apicomplexa</taxon>
        <taxon>Conoidasida</taxon>
        <taxon>Coccidia</taxon>
        <taxon>Eucoccidiorida</taxon>
        <taxon>Eimeriorina</taxon>
        <taxon>Sarcocystidae</taxon>
        <taxon>Toxoplasma</taxon>
    </lineage>
</organism>
<protein>
    <submittedName>
        <fullName evidence="2">Uncharacterized protein</fullName>
    </submittedName>
</protein>
<feature type="compositionally biased region" description="Basic and acidic residues" evidence="1">
    <location>
        <begin position="150"/>
        <end position="174"/>
    </location>
</feature>
<dbReference type="Proteomes" id="UP000028838">
    <property type="component" value="Unassembled WGS sequence"/>
</dbReference>